<sequence length="523" mass="55021">MKMIPIAAALAFALPNAPATADIHAVVVGVDKYQRLNPLNGAANDARDLAGVLTALGAEVELLVDADATRRSVIQAFARQAGRAGPGDMFVFTYAGHGLQEPEAIAGDESDGMDETIVFAGFGRNGAPAGERLRDNEIGELLTLVSPEARALIVIDSCHSGTMTRAADPRGVGLVTRFGGIGRISDDPLPKPPDATKGLDLAGDNIVFVAAARDDEQIPEVEIEGQMRGAVSWTVARAFEGAEGFGGPSMTLGEFRSYVRAQARALAAARQTPSVSFRAAFLPDDAAIVPQSARAGPAPTPAPRDDGGDRPALVYALGGAATGDLGAGGTWATERAGADLVWDAPEGELIDNRGADLVAEAWDAADISAAVEKWRAVRRLTNWAARRHAGFRITPDDGRHRLGEMVGLEIARPLLEPEYLTIVNLASDGRVQFVFPDDANRALAADLIQPGEGFEKLGEVEVTHPVGADHVVAILSAERPVALHEWLEGGGGERNAEAFVTLLRAMAAQGDHRIGVTPIFTMR</sequence>
<dbReference type="AlphaFoldDB" id="A0A7L5C3D5"/>
<reference evidence="4 5" key="1">
    <citation type="submission" date="2020-02" db="EMBL/GenBank/DDBJ databases">
        <title>complete genome sequence of Rhodobacteraceae bacterium.</title>
        <authorList>
            <person name="Park J."/>
            <person name="Kim Y.-S."/>
            <person name="Kim K.-H."/>
        </authorList>
    </citation>
    <scope>NUCLEOTIDE SEQUENCE [LARGE SCALE GENOMIC DNA]</scope>
    <source>
        <strain evidence="4 5">RR4-56</strain>
    </source>
</reference>
<dbReference type="GO" id="GO:0004197">
    <property type="term" value="F:cysteine-type endopeptidase activity"/>
    <property type="evidence" value="ECO:0007669"/>
    <property type="project" value="InterPro"/>
</dbReference>
<protein>
    <recommendedName>
        <fullName evidence="3">Caspase family p20 domain-containing protein</fullName>
    </recommendedName>
</protein>
<gene>
    <name evidence="4" type="ORF">G5B40_13460</name>
</gene>
<dbReference type="RefSeq" id="WP_165099548.1">
    <property type="nucleotide sequence ID" value="NZ_CP049056.1"/>
</dbReference>
<dbReference type="InterPro" id="IPR029030">
    <property type="entry name" value="Caspase-like_dom_sf"/>
</dbReference>
<dbReference type="PANTHER" id="PTHR48104:SF30">
    <property type="entry name" value="METACASPASE-1"/>
    <property type="match status" value="1"/>
</dbReference>
<evidence type="ECO:0000313" key="5">
    <source>
        <dbReference type="Proteomes" id="UP000503336"/>
    </source>
</evidence>
<feature type="chain" id="PRO_5029560640" description="Caspase family p20 domain-containing protein" evidence="2">
    <location>
        <begin position="22"/>
        <end position="523"/>
    </location>
</feature>
<evidence type="ECO:0000256" key="1">
    <source>
        <dbReference type="SAM" id="MobiDB-lite"/>
    </source>
</evidence>
<accession>A0A7L5C3D5</accession>
<keyword evidence="2" id="KW-0732">Signal</keyword>
<feature type="domain" description="Caspase family p20" evidence="3">
    <location>
        <begin position="25"/>
        <end position="101"/>
    </location>
</feature>
<dbReference type="PANTHER" id="PTHR48104">
    <property type="entry name" value="METACASPASE-4"/>
    <property type="match status" value="1"/>
</dbReference>
<dbReference type="GO" id="GO:0005737">
    <property type="term" value="C:cytoplasm"/>
    <property type="evidence" value="ECO:0007669"/>
    <property type="project" value="TreeGrafter"/>
</dbReference>
<feature type="signal peptide" evidence="2">
    <location>
        <begin position="1"/>
        <end position="21"/>
    </location>
</feature>
<proteinExistence type="predicted"/>
<evidence type="ECO:0000313" key="4">
    <source>
        <dbReference type="EMBL" id="QIE56379.1"/>
    </source>
</evidence>
<dbReference type="SUPFAM" id="SSF52129">
    <property type="entry name" value="Caspase-like"/>
    <property type="match status" value="1"/>
</dbReference>
<feature type="region of interest" description="Disordered" evidence="1">
    <location>
        <begin position="290"/>
        <end position="310"/>
    </location>
</feature>
<name>A0A7L5C3D5_9RHOB</name>
<dbReference type="Pfam" id="PF00656">
    <property type="entry name" value="Peptidase_C14"/>
    <property type="match status" value="1"/>
</dbReference>
<dbReference type="KEGG" id="hdh:G5B40_13460"/>
<dbReference type="Gene3D" id="3.40.50.1460">
    <property type="match status" value="1"/>
</dbReference>
<keyword evidence="5" id="KW-1185">Reference proteome</keyword>
<evidence type="ECO:0000256" key="2">
    <source>
        <dbReference type="SAM" id="SignalP"/>
    </source>
</evidence>
<dbReference type="InterPro" id="IPR050452">
    <property type="entry name" value="Metacaspase"/>
</dbReference>
<dbReference type="GO" id="GO:0006508">
    <property type="term" value="P:proteolysis"/>
    <property type="evidence" value="ECO:0007669"/>
    <property type="project" value="InterPro"/>
</dbReference>
<dbReference type="EMBL" id="CP049056">
    <property type="protein sequence ID" value="QIE56379.1"/>
    <property type="molecule type" value="Genomic_DNA"/>
</dbReference>
<dbReference type="InterPro" id="IPR011600">
    <property type="entry name" value="Pept_C14_caspase"/>
</dbReference>
<evidence type="ECO:0000259" key="3">
    <source>
        <dbReference type="PROSITE" id="PS50208"/>
    </source>
</evidence>
<dbReference type="InterPro" id="IPR001309">
    <property type="entry name" value="Pept_C14_p20"/>
</dbReference>
<dbReference type="Proteomes" id="UP000503336">
    <property type="component" value="Chromosome"/>
</dbReference>
<dbReference type="PROSITE" id="PS50208">
    <property type="entry name" value="CASPASE_P20"/>
    <property type="match status" value="1"/>
</dbReference>
<organism evidence="4 5">
    <name type="scientific">Pikeienuella piscinae</name>
    <dbReference type="NCBI Taxonomy" id="2748098"/>
    <lineage>
        <taxon>Bacteria</taxon>
        <taxon>Pseudomonadati</taxon>
        <taxon>Pseudomonadota</taxon>
        <taxon>Alphaproteobacteria</taxon>
        <taxon>Rhodobacterales</taxon>
        <taxon>Paracoccaceae</taxon>
        <taxon>Pikeienuella</taxon>
    </lineage>
</organism>